<dbReference type="Proteomes" id="UP000198742">
    <property type="component" value="Unassembled WGS sequence"/>
</dbReference>
<evidence type="ECO:0000256" key="1">
    <source>
        <dbReference type="ARBA" id="ARBA00023002"/>
    </source>
</evidence>
<dbReference type="Gene3D" id="3.60.130.10">
    <property type="entry name" value="Clavaminate synthase-like"/>
    <property type="match status" value="1"/>
</dbReference>
<keyword evidence="4" id="KW-0223">Dioxygenase</keyword>
<gene>
    <name evidence="4" type="ORF">SAMN04489844_1618</name>
</gene>
<dbReference type="GO" id="GO:0051213">
    <property type="term" value="F:dioxygenase activity"/>
    <property type="evidence" value="ECO:0007669"/>
    <property type="project" value="UniProtKB-KW"/>
</dbReference>
<sequence>MPTILSTTAYWKLAEGTRDDLAHGLFTIDDGVSRVLAPAYANARFRFDPGCMTPADSRARRVVDFFVDALASATEFEWSEPNQVLVINNRTVLHARADAQADPDRQMQRLMFRFEKGTTL</sequence>
<keyword evidence="2" id="KW-0408">Iron</keyword>
<dbReference type="EMBL" id="FNRT01000002">
    <property type="protein sequence ID" value="SEC07042.1"/>
    <property type="molecule type" value="Genomic_DNA"/>
</dbReference>
<proteinExistence type="predicted"/>
<reference evidence="5" key="1">
    <citation type="submission" date="2016-10" db="EMBL/GenBank/DDBJ databases">
        <authorList>
            <person name="Varghese N."/>
            <person name="Submissions S."/>
        </authorList>
    </citation>
    <scope>NUCLEOTIDE SEQUENCE [LARGE SCALE GENOMIC DNA]</scope>
    <source>
        <strain evidence="5">DSM 22017</strain>
    </source>
</reference>
<dbReference type="Pfam" id="PF02668">
    <property type="entry name" value="TauD"/>
    <property type="match status" value="1"/>
</dbReference>
<dbReference type="InterPro" id="IPR042098">
    <property type="entry name" value="TauD-like_sf"/>
</dbReference>
<dbReference type="AlphaFoldDB" id="A0A1H4PIY4"/>
<dbReference type="InterPro" id="IPR003819">
    <property type="entry name" value="TauD/TfdA-like"/>
</dbReference>
<evidence type="ECO:0000259" key="3">
    <source>
        <dbReference type="Pfam" id="PF02668"/>
    </source>
</evidence>
<evidence type="ECO:0000313" key="5">
    <source>
        <dbReference type="Proteomes" id="UP000198742"/>
    </source>
</evidence>
<name>A0A1H4PIY4_9ACTN</name>
<feature type="domain" description="TauD/TfdA-like" evidence="3">
    <location>
        <begin position="56"/>
        <end position="111"/>
    </location>
</feature>
<dbReference type="RefSeq" id="WP_175539604.1">
    <property type="nucleotide sequence ID" value="NZ_FNRT01000002.1"/>
</dbReference>
<accession>A0A1H4PIY4</accession>
<protein>
    <submittedName>
        <fullName evidence="4">Taurine catabolism dioxygenase TauD, TfdA family</fullName>
    </submittedName>
</protein>
<keyword evidence="1" id="KW-0560">Oxidoreductase</keyword>
<dbReference type="STRING" id="402596.SAMN04489844_1618"/>
<keyword evidence="5" id="KW-1185">Reference proteome</keyword>
<dbReference type="SUPFAM" id="SSF51197">
    <property type="entry name" value="Clavaminate synthase-like"/>
    <property type="match status" value="1"/>
</dbReference>
<evidence type="ECO:0000256" key="2">
    <source>
        <dbReference type="ARBA" id="ARBA00023004"/>
    </source>
</evidence>
<evidence type="ECO:0000313" key="4">
    <source>
        <dbReference type="EMBL" id="SEC07042.1"/>
    </source>
</evidence>
<organism evidence="4 5">
    <name type="scientific">Nocardioides exalbidus</name>
    <dbReference type="NCBI Taxonomy" id="402596"/>
    <lineage>
        <taxon>Bacteria</taxon>
        <taxon>Bacillati</taxon>
        <taxon>Actinomycetota</taxon>
        <taxon>Actinomycetes</taxon>
        <taxon>Propionibacteriales</taxon>
        <taxon>Nocardioidaceae</taxon>
        <taxon>Nocardioides</taxon>
    </lineage>
</organism>